<dbReference type="RefSeq" id="WP_106539620.1">
    <property type="nucleotide sequence ID" value="NZ_PYGE01000025.1"/>
</dbReference>
<proteinExistence type="predicted"/>
<evidence type="ECO:0008006" key="3">
    <source>
        <dbReference type="Google" id="ProtNLM"/>
    </source>
</evidence>
<dbReference type="OrthoDB" id="3267958at2"/>
<accession>A0A2P8DHJ8</accession>
<sequence>MAIPAPSTDRYRQRQTLSRELVTDGRRAWRQLATADITGSWRAAMPRLMVTLTGAQLAAARGSDEYVSAALAEQGADVDPAGQVVPRSLAGTASDGRPLDTLLDQPRITTLTALSQGATTDRALASGWAELEMILRTEVADAGRVADGVAIASRPNTGWVRMIQGKTCGRCAILAGKWFAYNRGFERHPRCDCVHIPSREATSGDLTTDPRRYFDSLTETEQNRLFGATNAQAIRDGGNVTQVINARRGMYTAGGRRLTREGTTRRGLASQRMREIDPLTGERVRNVGRRGSVANYRERRVTRLMPEQIYDEATSRADAIRLLRLHGYIT</sequence>
<organism evidence="1 2">
    <name type="scientific">Haloactinopolyspora alba</name>
    <dbReference type="NCBI Taxonomy" id="648780"/>
    <lineage>
        <taxon>Bacteria</taxon>
        <taxon>Bacillati</taxon>
        <taxon>Actinomycetota</taxon>
        <taxon>Actinomycetes</taxon>
        <taxon>Jiangellales</taxon>
        <taxon>Jiangellaceae</taxon>
        <taxon>Haloactinopolyspora</taxon>
    </lineage>
</organism>
<dbReference type="AlphaFoldDB" id="A0A2P8DHJ8"/>
<gene>
    <name evidence="1" type="ORF">CLV30_12572</name>
</gene>
<evidence type="ECO:0000313" key="1">
    <source>
        <dbReference type="EMBL" id="PSK96690.1"/>
    </source>
</evidence>
<dbReference type="EMBL" id="PYGE01000025">
    <property type="protein sequence ID" value="PSK96690.1"/>
    <property type="molecule type" value="Genomic_DNA"/>
</dbReference>
<comment type="caution">
    <text evidence="1">The sequence shown here is derived from an EMBL/GenBank/DDBJ whole genome shotgun (WGS) entry which is preliminary data.</text>
</comment>
<protein>
    <recommendedName>
        <fullName evidence="3">Phage Mu protein F like protein</fullName>
    </recommendedName>
</protein>
<keyword evidence="2" id="KW-1185">Reference proteome</keyword>
<evidence type="ECO:0000313" key="2">
    <source>
        <dbReference type="Proteomes" id="UP000243528"/>
    </source>
</evidence>
<dbReference type="InterPro" id="IPR057369">
    <property type="entry name" value="VG15"/>
</dbReference>
<name>A0A2P8DHJ8_9ACTN</name>
<dbReference type="Proteomes" id="UP000243528">
    <property type="component" value="Unassembled WGS sequence"/>
</dbReference>
<dbReference type="Pfam" id="PF25310">
    <property type="entry name" value="VG15"/>
    <property type="match status" value="1"/>
</dbReference>
<reference evidence="1 2" key="1">
    <citation type="submission" date="2018-03" db="EMBL/GenBank/DDBJ databases">
        <title>Genomic Encyclopedia of Archaeal and Bacterial Type Strains, Phase II (KMG-II): from individual species to whole genera.</title>
        <authorList>
            <person name="Goeker M."/>
        </authorList>
    </citation>
    <scope>NUCLEOTIDE SEQUENCE [LARGE SCALE GENOMIC DNA]</scope>
    <source>
        <strain evidence="1 2">DSM 45211</strain>
    </source>
</reference>